<protein>
    <submittedName>
        <fullName evidence="2">Uncharacterized protein</fullName>
    </submittedName>
</protein>
<evidence type="ECO:0000256" key="1">
    <source>
        <dbReference type="SAM" id="Phobius"/>
    </source>
</evidence>
<proteinExistence type="predicted"/>
<sequence length="54" mass="6147">MQLFFIVGASILWILSILLIYTSTKVRNEKKQSTHLTAIFSFIIGLIAFYIGII</sequence>
<dbReference type="AlphaFoldDB" id="F6D883"/>
<name>F6D883_METPW</name>
<dbReference type="Proteomes" id="UP000009231">
    <property type="component" value="Chromosome"/>
</dbReference>
<evidence type="ECO:0000313" key="2">
    <source>
        <dbReference type="EMBL" id="AEG17822.1"/>
    </source>
</evidence>
<keyword evidence="1" id="KW-1133">Transmembrane helix</keyword>
<keyword evidence="1" id="KW-0472">Membrane</keyword>
<feature type="transmembrane region" description="Helical" evidence="1">
    <location>
        <begin position="36"/>
        <end position="53"/>
    </location>
</feature>
<dbReference type="EMBL" id="CP002772">
    <property type="protein sequence ID" value="AEG17822.1"/>
    <property type="molecule type" value="Genomic_DNA"/>
</dbReference>
<accession>F6D883</accession>
<keyword evidence="3" id="KW-1185">Reference proteome</keyword>
<feature type="transmembrane region" description="Helical" evidence="1">
    <location>
        <begin position="6"/>
        <end position="24"/>
    </location>
</feature>
<keyword evidence="1" id="KW-0812">Transmembrane</keyword>
<organism evidence="2 3">
    <name type="scientific">Methanobacterium paludis (strain DSM 25820 / JCM 18151 / SWAN1)</name>
    <dbReference type="NCBI Taxonomy" id="868131"/>
    <lineage>
        <taxon>Archaea</taxon>
        <taxon>Methanobacteriati</taxon>
        <taxon>Methanobacteriota</taxon>
        <taxon>Methanomada group</taxon>
        <taxon>Methanobacteria</taxon>
        <taxon>Methanobacteriales</taxon>
        <taxon>Methanobacteriaceae</taxon>
        <taxon>Methanobacterium</taxon>
    </lineage>
</organism>
<dbReference type="KEGG" id="mew:MSWAN_0794"/>
<evidence type="ECO:0000313" key="3">
    <source>
        <dbReference type="Proteomes" id="UP000009231"/>
    </source>
</evidence>
<dbReference type="HOGENOM" id="CLU_3039101_0_0_2"/>
<gene>
    <name evidence="2" type="ordered locus">MSWAN_0794</name>
</gene>
<reference evidence="2 3" key="1">
    <citation type="journal article" date="2014" name="Int. J. Syst. Evol. Microbiol.">
        <title>Methanobacterium paludis sp. nov. and a novel strain of Methanobacterium lacus isolated from northern peatlands.</title>
        <authorList>
            <person name="Cadillo-Quiroz H."/>
            <person name="Brauer S.L."/>
            <person name="Goodson N."/>
            <person name="Yavitt J.B."/>
            <person name="Zinder S.H."/>
        </authorList>
    </citation>
    <scope>NUCLEOTIDE SEQUENCE [LARGE SCALE GENOMIC DNA]</scope>
    <source>
        <strain evidence="3">DSM 25820 / JCM 18151 / SWAN1</strain>
    </source>
</reference>